<dbReference type="Gene3D" id="2.102.10.10">
    <property type="entry name" value="Rieske [2Fe-2S] iron-sulphur domain"/>
    <property type="match status" value="1"/>
</dbReference>
<keyword evidence="3" id="KW-0285">Flavoprotein</keyword>
<evidence type="ECO:0000313" key="11">
    <source>
        <dbReference type="Proteomes" id="UP000694843"/>
    </source>
</evidence>
<evidence type="ECO:0000256" key="5">
    <source>
        <dbReference type="ARBA" id="ARBA00022723"/>
    </source>
</evidence>
<dbReference type="InterPro" id="IPR050446">
    <property type="entry name" value="FAD-oxidoreductase/Apoptosis"/>
</dbReference>
<dbReference type="PANTHER" id="PTHR43557">
    <property type="entry name" value="APOPTOSIS-INDUCING FACTOR 1"/>
    <property type="match status" value="1"/>
</dbReference>
<dbReference type="GO" id="GO:0005737">
    <property type="term" value="C:cytoplasm"/>
    <property type="evidence" value="ECO:0007669"/>
    <property type="project" value="TreeGrafter"/>
</dbReference>
<evidence type="ECO:0000256" key="7">
    <source>
        <dbReference type="ARBA" id="ARBA00023002"/>
    </source>
</evidence>
<protein>
    <submittedName>
        <fullName evidence="12">Apoptosis-inducing factor 3</fullName>
    </submittedName>
</protein>
<dbReference type="SUPFAM" id="SSF55424">
    <property type="entry name" value="FAD/NAD-linked reductases, dimerisation (C-terminal) domain"/>
    <property type="match status" value="1"/>
</dbReference>
<comment type="similarity">
    <text evidence="2">Belongs to the FAD-dependent oxidoreductase family.</text>
</comment>
<sequence length="626" mass="67120">MMSVTTLSTLRWVSRFVKSVAVARIAGAGVESFSWQGGCISLPVSQKVNNVSQRLGTRNFGMGIILPCPRSNGQGSAMEEEIEDVVCSEADIPEGGMKSFPLGDSEVLLVRQGGAVRAVGSKCPHYGAPLEKGALSPDGTIRCPWHGACFSSETGDIEDFPGLDCLPCYSVSMVPLEDGGRLVKVRAKRSLLAANRRVQPLAKRDPKVNTTVVVVGGGAAGNACVQGLRQEGFTGRVVLVCGEPSLPYDRPKLSKNLSATPDSVALRNREYYEMGDIELILGNPVVSLNSEEKKLLLLDNKTLVYDHLFIATGGKPITLQDPDSGLSGVLTLRTPADGAAILQQATNQHVVIVGTSFIGMEVASHLMSLGKCASVSVVGRSVVPYDRSLGTAVGRRLQQLLEQQGVTFYMDDAVAEIVGRDRVEQVVLKNGAHLEAGVVVCGIGVLPATEFLQESDVNLDDRGYVVVDQFLRSSAPGVYCGGDIAVFPLQYGNEVRQERANVGHWQIAQYHGYVAAHNLLSSLTNTRLRPVKTVPMFWTVLQGKSLRYAGYGGSYDDVIVTGDLEGLAFLAYYLENDVVVALASMGKDPAVARFAEHLRNGGTLTREQVEEDGDVALNLPEIPESE</sequence>
<evidence type="ECO:0000259" key="10">
    <source>
        <dbReference type="PROSITE" id="PS51296"/>
    </source>
</evidence>
<dbReference type="Gene3D" id="3.50.50.60">
    <property type="entry name" value="FAD/NAD(P)-binding domain"/>
    <property type="match status" value="2"/>
</dbReference>
<dbReference type="InterPro" id="IPR036188">
    <property type="entry name" value="FAD/NAD-bd_sf"/>
</dbReference>
<dbReference type="PRINTS" id="PR00469">
    <property type="entry name" value="PNDRDTASEII"/>
</dbReference>
<comment type="cofactor">
    <cofactor evidence="1">
        <name>FAD</name>
        <dbReference type="ChEBI" id="CHEBI:57692"/>
    </cofactor>
</comment>
<keyword evidence="9" id="KW-0411">Iron-sulfur</keyword>
<keyword evidence="11" id="KW-1185">Reference proteome</keyword>
<dbReference type="GO" id="GO:0046872">
    <property type="term" value="F:metal ion binding"/>
    <property type="evidence" value="ECO:0007669"/>
    <property type="project" value="UniProtKB-KW"/>
</dbReference>
<keyword evidence="8" id="KW-0408">Iron</keyword>
<keyword evidence="6" id="KW-0274">FAD</keyword>
<dbReference type="Pfam" id="PF07992">
    <property type="entry name" value="Pyr_redox_2"/>
    <property type="match status" value="1"/>
</dbReference>
<evidence type="ECO:0000256" key="3">
    <source>
        <dbReference type="ARBA" id="ARBA00022630"/>
    </source>
</evidence>
<dbReference type="SUPFAM" id="SSF50022">
    <property type="entry name" value="ISP domain"/>
    <property type="match status" value="1"/>
</dbReference>
<dbReference type="KEGG" id="hazt:108679894"/>
<dbReference type="InterPro" id="IPR017941">
    <property type="entry name" value="Rieske_2Fe-2S"/>
</dbReference>
<accession>A0A8B7PDA1</accession>
<gene>
    <name evidence="12" type="primary">LOC108679894</name>
</gene>
<organism evidence="11 12">
    <name type="scientific">Hyalella azteca</name>
    <name type="common">Amphipod</name>
    <dbReference type="NCBI Taxonomy" id="294128"/>
    <lineage>
        <taxon>Eukaryota</taxon>
        <taxon>Metazoa</taxon>
        <taxon>Ecdysozoa</taxon>
        <taxon>Arthropoda</taxon>
        <taxon>Crustacea</taxon>
        <taxon>Multicrustacea</taxon>
        <taxon>Malacostraca</taxon>
        <taxon>Eumalacostraca</taxon>
        <taxon>Peracarida</taxon>
        <taxon>Amphipoda</taxon>
        <taxon>Senticaudata</taxon>
        <taxon>Talitrida</taxon>
        <taxon>Talitroidea</taxon>
        <taxon>Hyalellidae</taxon>
        <taxon>Hyalella</taxon>
    </lineage>
</organism>
<dbReference type="AlphaFoldDB" id="A0A8B7PDA1"/>
<dbReference type="Pfam" id="PF00355">
    <property type="entry name" value="Rieske"/>
    <property type="match status" value="1"/>
</dbReference>
<dbReference type="PRINTS" id="PR00368">
    <property type="entry name" value="FADPNR"/>
</dbReference>
<evidence type="ECO:0000256" key="1">
    <source>
        <dbReference type="ARBA" id="ARBA00001974"/>
    </source>
</evidence>
<proteinExistence type="inferred from homology"/>
<dbReference type="Gene3D" id="3.30.390.30">
    <property type="match status" value="1"/>
</dbReference>
<dbReference type="Proteomes" id="UP000694843">
    <property type="component" value="Unplaced"/>
</dbReference>
<keyword evidence="5" id="KW-0479">Metal-binding</keyword>
<dbReference type="PANTHER" id="PTHR43557:SF2">
    <property type="entry name" value="RIESKE DOMAIN-CONTAINING PROTEIN-RELATED"/>
    <property type="match status" value="1"/>
</dbReference>
<keyword evidence="4" id="KW-0001">2Fe-2S</keyword>
<name>A0A8B7PDA1_HYAAZ</name>
<keyword evidence="7" id="KW-0560">Oxidoreductase</keyword>
<evidence type="ECO:0000256" key="2">
    <source>
        <dbReference type="ARBA" id="ARBA00006442"/>
    </source>
</evidence>
<dbReference type="InterPro" id="IPR023753">
    <property type="entry name" value="FAD/NAD-binding_dom"/>
</dbReference>
<reference evidence="12" key="1">
    <citation type="submission" date="2025-08" db="UniProtKB">
        <authorList>
            <consortium name="RefSeq"/>
        </authorList>
    </citation>
    <scope>IDENTIFICATION</scope>
    <source>
        <tissue evidence="12">Whole organism</tissue>
    </source>
</reference>
<evidence type="ECO:0000256" key="6">
    <source>
        <dbReference type="ARBA" id="ARBA00022827"/>
    </source>
</evidence>
<dbReference type="GO" id="GO:0016651">
    <property type="term" value="F:oxidoreductase activity, acting on NAD(P)H"/>
    <property type="evidence" value="ECO:0007669"/>
    <property type="project" value="TreeGrafter"/>
</dbReference>
<evidence type="ECO:0000313" key="12">
    <source>
        <dbReference type="RefSeq" id="XP_018024124.1"/>
    </source>
</evidence>
<dbReference type="PROSITE" id="PS51296">
    <property type="entry name" value="RIESKE"/>
    <property type="match status" value="1"/>
</dbReference>
<dbReference type="GO" id="GO:0051537">
    <property type="term" value="F:2 iron, 2 sulfur cluster binding"/>
    <property type="evidence" value="ECO:0007669"/>
    <property type="project" value="UniProtKB-KW"/>
</dbReference>
<dbReference type="CDD" id="cd03478">
    <property type="entry name" value="Rieske_AIFL_N"/>
    <property type="match status" value="1"/>
</dbReference>
<dbReference type="OMA" id="PRCTHYG"/>
<dbReference type="InterPro" id="IPR036922">
    <property type="entry name" value="Rieske_2Fe-2S_sf"/>
</dbReference>
<dbReference type="OrthoDB" id="432169at2759"/>
<evidence type="ECO:0000256" key="9">
    <source>
        <dbReference type="ARBA" id="ARBA00023014"/>
    </source>
</evidence>
<evidence type="ECO:0000256" key="4">
    <source>
        <dbReference type="ARBA" id="ARBA00022714"/>
    </source>
</evidence>
<dbReference type="GeneID" id="108679894"/>
<feature type="domain" description="Rieske" evidence="10">
    <location>
        <begin position="84"/>
        <end position="171"/>
    </location>
</feature>
<dbReference type="SUPFAM" id="SSF51905">
    <property type="entry name" value="FAD/NAD(P)-binding domain"/>
    <property type="match status" value="1"/>
</dbReference>
<dbReference type="InterPro" id="IPR016156">
    <property type="entry name" value="FAD/NAD-linked_Rdtase_dimer_sf"/>
</dbReference>
<evidence type="ECO:0000256" key="8">
    <source>
        <dbReference type="ARBA" id="ARBA00023004"/>
    </source>
</evidence>
<dbReference type="RefSeq" id="XP_018024124.1">
    <property type="nucleotide sequence ID" value="XM_018168635.2"/>
</dbReference>